<accession>A0ABS7EXR5</accession>
<comment type="subcellular location">
    <subcellularLocation>
        <location evidence="3">Membrane</location>
        <topology evidence="3">Multi-pass membrane protein</topology>
    </subcellularLocation>
</comment>
<dbReference type="Pfam" id="PF01127">
    <property type="entry name" value="Sdh_cyt"/>
    <property type="match status" value="1"/>
</dbReference>
<sequence length="148" mass="16156">MSIVKDGREATMIGHRSDGTAIRRPLSPHLQVYDMLQMSSALSISHRITGVIWAIGLLFLVWWLVAAAAGPAAFAAAQWFFSSFLGVVLLLGLTAAAWFHTLNGVRHLAWDAGWGYEIPTMYRTGRAVLVGTAALTVLTWIVVLVAFF</sequence>
<comment type="caution">
    <text evidence="14">The sequence shown here is derived from an EMBL/GenBank/DDBJ whole genome shotgun (WGS) entry which is preliminary data.</text>
</comment>
<evidence type="ECO:0000256" key="8">
    <source>
        <dbReference type="ARBA" id="ARBA00022723"/>
    </source>
</evidence>
<dbReference type="Proteomes" id="UP001519924">
    <property type="component" value="Unassembled WGS sequence"/>
</dbReference>
<feature type="transmembrane region" description="Helical" evidence="13">
    <location>
        <begin position="79"/>
        <end position="99"/>
    </location>
</feature>
<dbReference type="RefSeq" id="WP_220115530.1">
    <property type="nucleotide sequence ID" value="NZ_JAHZUY010000001.1"/>
</dbReference>
<gene>
    <name evidence="14" type="primary">sdhC</name>
    <name evidence="14" type="ORF">K1J50_00805</name>
</gene>
<evidence type="ECO:0000256" key="6">
    <source>
        <dbReference type="ARBA" id="ARBA00022617"/>
    </source>
</evidence>
<dbReference type="InterPro" id="IPR014314">
    <property type="entry name" value="Succ_DH_cytb556"/>
</dbReference>
<comment type="cofactor">
    <cofactor evidence="1">
        <name>heme</name>
        <dbReference type="ChEBI" id="CHEBI:30413"/>
    </cofactor>
</comment>
<keyword evidence="11 13" id="KW-0472">Membrane</keyword>
<dbReference type="PIRSF" id="PIRSF000178">
    <property type="entry name" value="SDH_cyt_b560"/>
    <property type="match status" value="1"/>
</dbReference>
<comment type="subunit">
    <text evidence="12">Part of an enzyme complex containing four subunits: a flavoprotein, an iron-sulfur protein, plus two membrane-anchoring proteins, SdhC and SdhD. The complex can form homotrimers.</text>
</comment>
<evidence type="ECO:0000313" key="15">
    <source>
        <dbReference type="Proteomes" id="UP001519924"/>
    </source>
</evidence>
<evidence type="ECO:0000256" key="4">
    <source>
        <dbReference type="ARBA" id="ARBA00007244"/>
    </source>
</evidence>
<proteinExistence type="inferred from homology"/>
<evidence type="ECO:0000256" key="1">
    <source>
        <dbReference type="ARBA" id="ARBA00001971"/>
    </source>
</evidence>
<keyword evidence="15" id="KW-1185">Reference proteome</keyword>
<keyword evidence="10" id="KW-0408">Iron</keyword>
<comment type="similarity">
    <text evidence="4">Belongs to the cytochrome b560 family.</text>
</comment>
<evidence type="ECO:0000256" key="2">
    <source>
        <dbReference type="ARBA" id="ARBA00004050"/>
    </source>
</evidence>
<dbReference type="Gene3D" id="1.20.1300.10">
    <property type="entry name" value="Fumarate reductase/succinate dehydrogenase, transmembrane subunit"/>
    <property type="match status" value="1"/>
</dbReference>
<dbReference type="NCBIfam" id="TIGR02970">
    <property type="entry name" value="succ_dehyd_cytB"/>
    <property type="match status" value="1"/>
</dbReference>
<dbReference type="EMBL" id="JAHZUY010000001">
    <property type="protein sequence ID" value="MBW8268024.1"/>
    <property type="molecule type" value="Genomic_DNA"/>
</dbReference>
<feature type="transmembrane region" description="Helical" evidence="13">
    <location>
        <begin position="127"/>
        <end position="147"/>
    </location>
</feature>
<evidence type="ECO:0000313" key="14">
    <source>
        <dbReference type="EMBL" id="MBW8268024.1"/>
    </source>
</evidence>
<keyword evidence="7 13" id="KW-0812">Transmembrane</keyword>
<evidence type="ECO:0000256" key="7">
    <source>
        <dbReference type="ARBA" id="ARBA00022692"/>
    </source>
</evidence>
<dbReference type="PANTHER" id="PTHR10978">
    <property type="entry name" value="SUCCINATE DEHYDROGENASE CYTOCHROME B560 SUBUNIT"/>
    <property type="match status" value="1"/>
</dbReference>
<evidence type="ECO:0000256" key="11">
    <source>
        <dbReference type="ARBA" id="ARBA00023136"/>
    </source>
</evidence>
<name>A0ABS7EXR5_9PROT</name>
<dbReference type="PROSITE" id="PS01001">
    <property type="entry name" value="SDH_CYT_2"/>
    <property type="match status" value="1"/>
</dbReference>
<dbReference type="CDD" id="cd03499">
    <property type="entry name" value="SQR_TypeC_SdhC"/>
    <property type="match status" value="1"/>
</dbReference>
<evidence type="ECO:0000256" key="3">
    <source>
        <dbReference type="ARBA" id="ARBA00004141"/>
    </source>
</evidence>
<dbReference type="SUPFAM" id="SSF81343">
    <property type="entry name" value="Fumarate reductase respiratory complex transmembrane subunits"/>
    <property type="match status" value="1"/>
</dbReference>
<dbReference type="InterPro" id="IPR034804">
    <property type="entry name" value="SQR/QFR_C/D"/>
</dbReference>
<evidence type="ECO:0000256" key="12">
    <source>
        <dbReference type="ARBA" id="ARBA00025912"/>
    </source>
</evidence>
<evidence type="ECO:0000256" key="13">
    <source>
        <dbReference type="SAM" id="Phobius"/>
    </source>
</evidence>
<keyword evidence="6" id="KW-0349">Heme</keyword>
<dbReference type="PANTHER" id="PTHR10978:SF5">
    <property type="entry name" value="SUCCINATE DEHYDROGENASE CYTOCHROME B560 SUBUNIT, MITOCHONDRIAL"/>
    <property type="match status" value="1"/>
</dbReference>
<keyword evidence="8" id="KW-0479">Metal-binding</keyword>
<feature type="transmembrane region" description="Helical" evidence="13">
    <location>
        <begin position="48"/>
        <end position="73"/>
    </location>
</feature>
<reference evidence="14 15" key="1">
    <citation type="submission" date="2021-08" db="EMBL/GenBank/DDBJ databases">
        <title>Caldovatus sediminis gen. nov., sp. nov., a moderately thermophilic bacterium isolated from a hot spring.</title>
        <authorList>
            <person name="Hu C.-J."/>
            <person name="Li W.-J."/>
            <person name="Xian W.-D."/>
        </authorList>
    </citation>
    <scope>NUCLEOTIDE SEQUENCE [LARGE SCALE GENOMIC DNA]</scope>
    <source>
        <strain evidence="14 15">SYSU G05006</strain>
    </source>
</reference>
<protein>
    <recommendedName>
        <fullName evidence="5">Succinate dehydrogenase cytochrome b556 subunit</fullName>
    </recommendedName>
</protein>
<comment type="function">
    <text evidence="2">Membrane-anchoring subunit of succinate dehydrogenase (SDH).</text>
</comment>
<evidence type="ECO:0000256" key="9">
    <source>
        <dbReference type="ARBA" id="ARBA00022989"/>
    </source>
</evidence>
<evidence type="ECO:0000256" key="5">
    <source>
        <dbReference type="ARBA" id="ARBA00020076"/>
    </source>
</evidence>
<dbReference type="InterPro" id="IPR018495">
    <property type="entry name" value="Succ_DH_cyt_bsu_CS"/>
</dbReference>
<organism evidence="14 15">
    <name type="scientific">Caldovatus aquaticus</name>
    <dbReference type="NCBI Taxonomy" id="2865671"/>
    <lineage>
        <taxon>Bacteria</taxon>
        <taxon>Pseudomonadati</taxon>
        <taxon>Pseudomonadota</taxon>
        <taxon>Alphaproteobacteria</taxon>
        <taxon>Acetobacterales</taxon>
        <taxon>Roseomonadaceae</taxon>
        <taxon>Caldovatus</taxon>
    </lineage>
</organism>
<keyword evidence="9 13" id="KW-1133">Transmembrane helix</keyword>
<evidence type="ECO:0000256" key="10">
    <source>
        <dbReference type="ARBA" id="ARBA00023004"/>
    </source>
</evidence>
<dbReference type="InterPro" id="IPR000701">
    <property type="entry name" value="SuccDH_FuR_B_TM-su"/>
</dbReference>